<reference evidence="1" key="1">
    <citation type="submission" date="2014-09" db="EMBL/GenBank/DDBJ databases">
        <authorList>
            <person name="Magalhaes I.L.F."/>
            <person name="Oliveira U."/>
            <person name="Santos F.R."/>
            <person name="Vidigal T.H.D.A."/>
            <person name="Brescovit A.D."/>
            <person name="Santos A.J."/>
        </authorList>
    </citation>
    <scope>NUCLEOTIDE SEQUENCE</scope>
    <source>
        <tissue evidence="1">Shoot tissue taken approximately 20 cm above the soil surface</tissue>
    </source>
</reference>
<reference evidence="1" key="2">
    <citation type="journal article" date="2015" name="Data Brief">
        <title>Shoot transcriptome of the giant reed, Arundo donax.</title>
        <authorList>
            <person name="Barrero R.A."/>
            <person name="Guerrero F.D."/>
            <person name="Moolhuijzen P."/>
            <person name="Goolsby J.A."/>
            <person name="Tidwell J."/>
            <person name="Bellgard S.E."/>
            <person name="Bellgard M.I."/>
        </authorList>
    </citation>
    <scope>NUCLEOTIDE SEQUENCE</scope>
    <source>
        <tissue evidence="1">Shoot tissue taken approximately 20 cm above the soil surface</tissue>
    </source>
</reference>
<proteinExistence type="predicted"/>
<protein>
    <submittedName>
        <fullName evidence="1">Uncharacterized protein</fullName>
    </submittedName>
</protein>
<dbReference type="AlphaFoldDB" id="A0A0A9A1G8"/>
<dbReference type="EMBL" id="GBRH01255040">
    <property type="protein sequence ID" value="JAD42855.1"/>
    <property type="molecule type" value="Transcribed_RNA"/>
</dbReference>
<name>A0A0A9A1G8_ARUDO</name>
<accession>A0A0A9A1G8</accession>
<evidence type="ECO:0000313" key="1">
    <source>
        <dbReference type="EMBL" id="JAD42855.1"/>
    </source>
</evidence>
<sequence length="29" mass="3291">MVLWGSFVFGFFRASVFSHRNLGVFGLVI</sequence>
<organism evidence="1">
    <name type="scientific">Arundo donax</name>
    <name type="common">Giant reed</name>
    <name type="synonym">Donax arundinaceus</name>
    <dbReference type="NCBI Taxonomy" id="35708"/>
    <lineage>
        <taxon>Eukaryota</taxon>
        <taxon>Viridiplantae</taxon>
        <taxon>Streptophyta</taxon>
        <taxon>Embryophyta</taxon>
        <taxon>Tracheophyta</taxon>
        <taxon>Spermatophyta</taxon>
        <taxon>Magnoliopsida</taxon>
        <taxon>Liliopsida</taxon>
        <taxon>Poales</taxon>
        <taxon>Poaceae</taxon>
        <taxon>PACMAD clade</taxon>
        <taxon>Arundinoideae</taxon>
        <taxon>Arundineae</taxon>
        <taxon>Arundo</taxon>
    </lineage>
</organism>